<comment type="caution">
    <text evidence="2">The sequence shown here is derived from an EMBL/GenBank/DDBJ whole genome shotgun (WGS) entry which is preliminary data.</text>
</comment>
<dbReference type="PANTHER" id="PTHR48007">
    <property type="entry name" value="LEUCINE-RICH REPEAT RECEPTOR-LIKE PROTEIN KINASE PXC1"/>
    <property type="match status" value="1"/>
</dbReference>
<reference evidence="2" key="1">
    <citation type="submission" date="2023-12" db="EMBL/GenBank/DDBJ databases">
        <title>Genome assembly of Anisodus tanguticus.</title>
        <authorList>
            <person name="Wang Y.-J."/>
        </authorList>
    </citation>
    <scope>NUCLEOTIDE SEQUENCE</scope>
    <source>
        <strain evidence="2">KB-2021</strain>
        <tissue evidence="2">Leaf</tissue>
    </source>
</reference>
<dbReference type="InterPro" id="IPR011009">
    <property type="entry name" value="Kinase-like_dom_sf"/>
</dbReference>
<feature type="domain" description="Protein kinase" evidence="1">
    <location>
        <begin position="1"/>
        <end position="254"/>
    </location>
</feature>
<dbReference type="SUPFAM" id="SSF56112">
    <property type="entry name" value="Protein kinase-like (PK-like)"/>
    <property type="match status" value="1"/>
</dbReference>
<dbReference type="GO" id="GO:0004672">
    <property type="term" value="F:protein kinase activity"/>
    <property type="evidence" value="ECO:0007669"/>
    <property type="project" value="InterPro"/>
</dbReference>
<protein>
    <recommendedName>
        <fullName evidence="1">Protein kinase domain-containing protein</fullName>
    </recommendedName>
</protein>
<dbReference type="GO" id="GO:0005524">
    <property type="term" value="F:ATP binding"/>
    <property type="evidence" value="ECO:0007669"/>
    <property type="project" value="InterPro"/>
</dbReference>
<dbReference type="EMBL" id="JAVYJV010000004">
    <property type="protein sequence ID" value="KAK4371810.1"/>
    <property type="molecule type" value="Genomic_DNA"/>
</dbReference>
<dbReference type="InterPro" id="IPR046959">
    <property type="entry name" value="PRK1-6/SRF4-like"/>
</dbReference>
<evidence type="ECO:0000313" key="2">
    <source>
        <dbReference type="EMBL" id="KAK4371810.1"/>
    </source>
</evidence>
<evidence type="ECO:0000259" key="1">
    <source>
        <dbReference type="PROSITE" id="PS50011"/>
    </source>
</evidence>
<accession>A0AAE1SLE3</accession>
<evidence type="ECO:0000313" key="3">
    <source>
        <dbReference type="Proteomes" id="UP001291623"/>
    </source>
</evidence>
<dbReference type="Pfam" id="PF07714">
    <property type="entry name" value="PK_Tyr_Ser-Thr"/>
    <property type="match status" value="1"/>
</dbReference>
<name>A0AAE1SLE3_9SOLA</name>
<proteinExistence type="predicted"/>
<dbReference type="InterPro" id="IPR000719">
    <property type="entry name" value="Prot_kinase_dom"/>
</dbReference>
<dbReference type="AlphaFoldDB" id="A0AAE1SLE3"/>
<sequence length="254" mass="28538">MFIRDPEHPFIIHHSLINSAISDPTGLSSAIVSHSYRWPLYCSHQLPKLATGHPFTHLELAWIGLELDLISPELLRLLQLFLNTIMSYYKEENGGAKKSQLTCEVRTRIAYGVARGLEFLHTQGPDVYHGNIRSSNVLLTNSLDARLSDQGLLALIVLNAGYQAPEAGYAYDFSKKSDVYGFGVLLLGLLTSKAPFDAIGKNRRVDLPSWVRIMFQEKPIIDVFDKSMLQNYQEFGDQNGSIVTTSNLLYFEES</sequence>
<organism evidence="2 3">
    <name type="scientific">Anisodus tanguticus</name>
    <dbReference type="NCBI Taxonomy" id="243964"/>
    <lineage>
        <taxon>Eukaryota</taxon>
        <taxon>Viridiplantae</taxon>
        <taxon>Streptophyta</taxon>
        <taxon>Embryophyta</taxon>
        <taxon>Tracheophyta</taxon>
        <taxon>Spermatophyta</taxon>
        <taxon>Magnoliopsida</taxon>
        <taxon>eudicotyledons</taxon>
        <taxon>Gunneridae</taxon>
        <taxon>Pentapetalae</taxon>
        <taxon>asterids</taxon>
        <taxon>lamiids</taxon>
        <taxon>Solanales</taxon>
        <taxon>Solanaceae</taxon>
        <taxon>Solanoideae</taxon>
        <taxon>Hyoscyameae</taxon>
        <taxon>Anisodus</taxon>
    </lineage>
</organism>
<dbReference type="Gene3D" id="1.10.510.10">
    <property type="entry name" value="Transferase(Phosphotransferase) domain 1"/>
    <property type="match status" value="1"/>
</dbReference>
<dbReference type="PANTHER" id="PTHR48007:SF77">
    <property type="entry name" value="PROTEIN KINASE DOMAIN-CONTAINING PROTEIN"/>
    <property type="match status" value="1"/>
</dbReference>
<keyword evidence="3" id="KW-1185">Reference proteome</keyword>
<dbReference type="InterPro" id="IPR001245">
    <property type="entry name" value="Ser-Thr/Tyr_kinase_cat_dom"/>
</dbReference>
<dbReference type="SMART" id="SM00220">
    <property type="entry name" value="S_TKc"/>
    <property type="match status" value="1"/>
</dbReference>
<dbReference type="Proteomes" id="UP001291623">
    <property type="component" value="Unassembled WGS sequence"/>
</dbReference>
<gene>
    <name evidence="2" type="ORF">RND71_007194</name>
</gene>
<dbReference type="PROSITE" id="PS50011">
    <property type="entry name" value="PROTEIN_KINASE_DOM"/>
    <property type="match status" value="1"/>
</dbReference>